<feature type="transmembrane region" description="Helical" evidence="1">
    <location>
        <begin position="83"/>
        <end position="112"/>
    </location>
</feature>
<sequence length="154" mass="16943">MNALPSTSLPKHVSLLGYGGLLPFIFLALLIPFSLDYRPLFAMALVNYGAVILSFVGALHWGFAMTVKDMSAEQGSDRFIWSVIPALIAWIATLLPMPLGCLLLVIGFVVHLRQDRQLLRVTSLPAWYLPMRLRLTLVASVCLLLAAIVEALHS</sequence>
<evidence type="ECO:0008006" key="4">
    <source>
        <dbReference type="Google" id="ProtNLM"/>
    </source>
</evidence>
<dbReference type="OrthoDB" id="8591832at2"/>
<evidence type="ECO:0000313" key="2">
    <source>
        <dbReference type="EMBL" id="AKV08804.1"/>
    </source>
</evidence>
<keyword evidence="1" id="KW-0472">Membrane</keyword>
<keyword evidence="1" id="KW-0812">Transmembrane</keyword>
<reference evidence="2 3" key="1">
    <citation type="journal article" date="2012" name="J. Bacteriol.">
        <title>Draft genome sequence of the cyanide-utilizing bacterium Pseudomonas fluorescens strain NCIMB 11764.</title>
        <authorList>
            <person name="Vilo C.A."/>
            <person name="Benedik M.J."/>
            <person name="Kunz D.A."/>
            <person name="Dong Q."/>
        </authorList>
    </citation>
    <scope>NUCLEOTIDE SEQUENCE [LARGE SCALE GENOMIC DNA]</scope>
    <source>
        <strain evidence="2 3">NCIMB 11764</strain>
    </source>
</reference>
<organism evidence="2 3">
    <name type="scientific">Pseudomonas fluorescens NCIMB 11764</name>
    <dbReference type="NCBI Taxonomy" id="1221522"/>
    <lineage>
        <taxon>Bacteria</taxon>
        <taxon>Pseudomonadati</taxon>
        <taxon>Pseudomonadota</taxon>
        <taxon>Gammaproteobacteria</taxon>
        <taxon>Pseudomonadales</taxon>
        <taxon>Pseudomonadaceae</taxon>
        <taxon>Pseudomonas</taxon>
    </lineage>
</organism>
<feature type="transmembrane region" description="Helical" evidence="1">
    <location>
        <begin position="15"/>
        <end position="33"/>
    </location>
</feature>
<dbReference type="PANTHER" id="PTHR15887">
    <property type="entry name" value="TRANSMEMBRANE PROTEIN 69"/>
    <property type="match status" value="1"/>
</dbReference>
<dbReference type="RefSeq" id="WP_017338841.1">
    <property type="nucleotide sequence ID" value="NZ_CP010945.1"/>
</dbReference>
<gene>
    <name evidence="2" type="ORF">B723_21400</name>
</gene>
<name>A0A0K1QSR4_PSEFL</name>
<dbReference type="Pfam" id="PF11911">
    <property type="entry name" value="DUF3429"/>
    <property type="match status" value="1"/>
</dbReference>
<dbReference type="EMBL" id="CP010945">
    <property type="protein sequence ID" value="AKV08804.1"/>
    <property type="molecule type" value="Genomic_DNA"/>
</dbReference>
<dbReference type="PANTHER" id="PTHR15887:SF1">
    <property type="entry name" value="TRANSMEMBRANE PROTEIN 69"/>
    <property type="match status" value="1"/>
</dbReference>
<dbReference type="InterPro" id="IPR021836">
    <property type="entry name" value="DUF3429"/>
</dbReference>
<evidence type="ECO:0000313" key="3">
    <source>
        <dbReference type="Proteomes" id="UP000017175"/>
    </source>
</evidence>
<proteinExistence type="predicted"/>
<feature type="transmembrane region" description="Helical" evidence="1">
    <location>
        <begin position="40"/>
        <end position="63"/>
    </location>
</feature>
<accession>A0A0K1QSR4</accession>
<protein>
    <recommendedName>
        <fullName evidence="4">DUF3429 domain-containing protein</fullName>
    </recommendedName>
</protein>
<dbReference type="eggNOG" id="COG0695">
    <property type="taxonomic scope" value="Bacteria"/>
</dbReference>
<dbReference type="Proteomes" id="UP000017175">
    <property type="component" value="Chromosome"/>
</dbReference>
<evidence type="ECO:0000256" key="1">
    <source>
        <dbReference type="SAM" id="Phobius"/>
    </source>
</evidence>
<dbReference type="AlphaFoldDB" id="A0A0K1QSR4"/>
<feature type="transmembrane region" description="Helical" evidence="1">
    <location>
        <begin position="133"/>
        <end position="152"/>
    </location>
</feature>
<keyword evidence="1" id="KW-1133">Transmembrane helix</keyword>